<organism evidence="1 2">
    <name type="scientific">Paracoccus sphaerophysae</name>
    <dbReference type="NCBI Taxonomy" id="690417"/>
    <lineage>
        <taxon>Bacteria</taxon>
        <taxon>Pseudomonadati</taxon>
        <taxon>Pseudomonadota</taxon>
        <taxon>Alphaproteobacteria</taxon>
        <taxon>Rhodobacterales</taxon>
        <taxon>Paracoccaceae</taxon>
        <taxon>Paracoccus</taxon>
    </lineage>
</organism>
<evidence type="ECO:0000313" key="2">
    <source>
        <dbReference type="Proteomes" id="UP000029917"/>
    </source>
</evidence>
<proteinExistence type="predicted"/>
<reference evidence="1 2" key="2">
    <citation type="submission" date="2014-10" db="EMBL/GenBank/DDBJ databases">
        <title>Paracoccus sanguinis sp. nov., isolated from clinical specimens of New York State patients.</title>
        <authorList>
            <person name="Mingle L.A."/>
            <person name="Cole J.A."/>
            <person name="Lapierre P."/>
            <person name="Musser K.A."/>
        </authorList>
    </citation>
    <scope>NUCLEOTIDE SEQUENCE [LARGE SCALE GENOMIC DNA]</scope>
    <source>
        <strain evidence="1 2">HAMBI 3106</strain>
    </source>
</reference>
<accession>A0A099FH19</accession>
<comment type="caution">
    <text evidence="1">The sequence shown here is derived from an EMBL/GenBank/DDBJ whole genome shotgun (WGS) entry which is preliminary data.</text>
</comment>
<dbReference type="EMBL" id="JRKS01000002">
    <property type="protein sequence ID" value="KGJ09483.1"/>
    <property type="molecule type" value="Genomic_DNA"/>
</dbReference>
<name>A0A099FH19_9RHOB</name>
<protein>
    <recommendedName>
        <fullName evidence="3">HPt domain-containing protein</fullName>
    </recommendedName>
</protein>
<dbReference type="RefSeq" id="WP_036716397.1">
    <property type="nucleotide sequence ID" value="NZ_CALUAY010000009.1"/>
</dbReference>
<dbReference type="OrthoDB" id="7873775at2"/>
<dbReference type="STRING" id="690417.IC63_01595"/>
<dbReference type="GO" id="GO:0000160">
    <property type="term" value="P:phosphorelay signal transduction system"/>
    <property type="evidence" value="ECO:0007669"/>
    <property type="project" value="InterPro"/>
</dbReference>
<dbReference type="SUPFAM" id="SSF47226">
    <property type="entry name" value="Histidine-containing phosphotransfer domain, HPT domain"/>
    <property type="match status" value="1"/>
</dbReference>
<evidence type="ECO:0000313" key="1">
    <source>
        <dbReference type="EMBL" id="KGJ09483.1"/>
    </source>
</evidence>
<dbReference type="InterPro" id="IPR036641">
    <property type="entry name" value="HPT_dom_sf"/>
</dbReference>
<sequence length="129" mass="13514">MGNLMVLAMHEAVLVDTRRLGEIVDELGETAAQNIICAALEQLAAALADTREAAMAGDTARLAERAEMLSRLAWQVGLTSLAGVAIDVVACAERRDATGLAATLARLMRIGNRSLTEIWDGSGPGPLVS</sequence>
<dbReference type="AlphaFoldDB" id="A0A099FH19"/>
<evidence type="ECO:0008006" key="3">
    <source>
        <dbReference type="Google" id="ProtNLM"/>
    </source>
</evidence>
<keyword evidence="2" id="KW-1185">Reference proteome</keyword>
<reference evidence="1 2" key="1">
    <citation type="submission" date="2014-09" db="EMBL/GenBank/DDBJ databases">
        <authorList>
            <person name="McGinnis J.M."/>
            <person name="Wolfgang W.J."/>
        </authorList>
    </citation>
    <scope>NUCLEOTIDE SEQUENCE [LARGE SCALE GENOMIC DNA]</scope>
    <source>
        <strain evidence="1 2">HAMBI 3106</strain>
    </source>
</reference>
<gene>
    <name evidence="1" type="ORF">IC63_01595</name>
</gene>
<dbReference type="Proteomes" id="UP000029917">
    <property type="component" value="Unassembled WGS sequence"/>
</dbReference>